<comment type="caution">
    <text evidence="1">The sequence shown here is derived from an EMBL/GenBank/DDBJ whole genome shotgun (WGS) entry which is preliminary data.</text>
</comment>
<reference evidence="1 2" key="1">
    <citation type="submission" date="2018-03" db="EMBL/GenBank/DDBJ databases">
        <title>Mesoflavibacter sp. HG37 and Mesoflavibacter sp. HG96 sp.nov., two marine bacteria isolated from seawater of Western Pacific Ocean.</title>
        <authorList>
            <person name="Cheng H."/>
            <person name="Wu Y.-H."/>
            <person name="Guo L.-L."/>
            <person name="Xu X.-W."/>
        </authorList>
    </citation>
    <scope>NUCLEOTIDE SEQUENCE [LARGE SCALE GENOMIC DNA]</scope>
    <source>
        <strain evidence="1 2">KCTC 42117</strain>
    </source>
</reference>
<organism evidence="1 2">
    <name type="scientific">Mesoflavibacter zeaxanthinifaciens subsp. sabulilitoris</name>
    <dbReference type="NCBI Taxonomy" id="1520893"/>
    <lineage>
        <taxon>Bacteria</taxon>
        <taxon>Pseudomonadati</taxon>
        <taxon>Bacteroidota</taxon>
        <taxon>Flavobacteriia</taxon>
        <taxon>Flavobacteriales</taxon>
        <taxon>Flavobacteriaceae</taxon>
        <taxon>Mesoflavibacter</taxon>
    </lineage>
</organism>
<dbReference type="Proteomes" id="UP000238430">
    <property type="component" value="Unassembled WGS sequence"/>
</dbReference>
<proteinExistence type="predicted"/>
<gene>
    <name evidence="1" type="ORF">C7H61_01005</name>
</gene>
<evidence type="ECO:0000313" key="2">
    <source>
        <dbReference type="Proteomes" id="UP000238430"/>
    </source>
</evidence>
<dbReference type="PROSITE" id="PS51257">
    <property type="entry name" value="PROKAR_LIPOPROTEIN"/>
    <property type="match status" value="1"/>
</dbReference>
<accession>A0A2T1NNG1</accession>
<dbReference type="OrthoDB" id="1409248at2"/>
<dbReference type="AlphaFoldDB" id="A0A2T1NNG1"/>
<evidence type="ECO:0000313" key="1">
    <source>
        <dbReference type="EMBL" id="PSG94432.1"/>
    </source>
</evidence>
<sequence>MKHFTNIILLLLILTSCQNKKENNGIAKTEIKEQISEPYSNLILYDNFDNELILDTISKRRESQFSPVYIGQLTDSIELCYKTSKIGHRIEDIDWGKYRNPKATDLNIFIDTTKTIGFPMWIWEYYKAPEHRVNKKSYPIFIKNQSSDTLSIGFGDILPMLTEAQDSIGNWKQIERQFIYDCGTGLTEFYLPPNEIAITALRQNYGINKTKFRVRFRLGDNEIYSNEINGKINN</sequence>
<dbReference type="EMBL" id="PXOT01000012">
    <property type="protein sequence ID" value="PSG94432.1"/>
    <property type="molecule type" value="Genomic_DNA"/>
</dbReference>
<name>A0A2T1NNG1_9FLAO</name>
<protein>
    <submittedName>
        <fullName evidence="1">Uncharacterized protein</fullName>
    </submittedName>
</protein>
<dbReference type="RefSeq" id="WP_106676377.1">
    <property type="nucleotide sequence ID" value="NZ_JACHWV010000011.1"/>
</dbReference>
<keyword evidence="2" id="KW-1185">Reference proteome</keyword>